<keyword evidence="1" id="KW-0472">Membrane</keyword>
<dbReference type="EMBL" id="JBHUIK010000003">
    <property type="protein sequence ID" value="MFD2215281.1"/>
    <property type="molecule type" value="Genomic_DNA"/>
</dbReference>
<feature type="transmembrane region" description="Helical" evidence="1">
    <location>
        <begin position="43"/>
        <end position="64"/>
    </location>
</feature>
<feature type="transmembrane region" description="Helical" evidence="1">
    <location>
        <begin position="70"/>
        <end position="89"/>
    </location>
</feature>
<dbReference type="Proteomes" id="UP001597318">
    <property type="component" value="Unassembled WGS sequence"/>
</dbReference>
<evidence type="ECO:0000313" key="2">
    <source>
        <dbReference type="EMBL" id="MFD2215281.1"/>
    </source>
</evidence>
<protein>
    <submittedName>
        <fullName evidence="2">Uncharacterized protein</fullName>
    </submittedName>
</protein>
<reference evidence="3" key="1">
    <citation type="journal article" date="2019" name="Int. J. Syst. Evol. Microbiol.">
        <title>The Global Catalogue of Microorganisms (GCM) 10K type strain sequencing project: providing services to taxonomists for standard genome sequencing and annotation.</title>
        <authorList>
            <consortium name="The Broad Institute Genomics Platform"/>
            <consortium name="The Broad Institute Genome Sequencing Center for Infectious Disease"/>
            <person name="Wu L."/>
            <person name="Ma J."/>
        </authorList>
    </citation>
    <scope>NUCLEOTIDE SEQUENCE [LARGE SCALE GENOMIC DNA]</scope>
    <source>
        <strain evidence="3">CGMCC 1.15474</strain>
    </source>
</reference>
<comment type="caution">
    <text evidence="2">The sequence shown here is derived from an EMBL/GenBank/DDBJ whole genome shotgun (WGS) entry which is preliminary data.</text>
</comment>
<organism evidence="2 3">
    <name type="scientific">Metabacillus endolithicus</name>
    <dbReference type="NCBI Taxonomy" id="1535204"/>
    <lineage>
        <taxon>Bacteria</taxon>
        <taxon>Bacillati</taxon>
        <taxon>Bacillota</taxon>
        <taxon>Bacilli</taxon>
        <taxon>Bacillales</taxon>
        <taxon>Bacillaceae</taxon>
        <taxon>Metabacillus</taxon>
    </lineage>
</organism>
<sequence>MNKILNWFVEPYSTTLVEMNYLSNLKKDTVEMKERTRIRELQAFNVMFLVFITVFFIPFIISLFLIFFTWWYAFAPLVVSTIMISLAKTMQKKRYFKRRDAYIKNDPGLIKND</sequence>
<keyword evidence="1" id="KW-0812">Transmembrane</keyword>
<name>A0ABW5C0A5_9BACI</name>
<proteinExistence type="predicted"/>
<keyword evidence="3" id="KW-1185">Reference proteome</keyword>
<keyword evidence="1" id="KW-1133">Transmembrane helix</keyword>
<dbReference type="RefSeq" id="WP_247338885.1">
    <property type="nucleotide sequence ID" value="NZ_CP095550.1"/>
</dbReference>
<evidence type="ECO:0000313" key="3">
    <source>
        <dbReference type="Proteomes" id="UP001597318"/>
    </source>
</evidence>
<gene>
    <name evidence="2" type="ORF">ACFSKK_16435</name>
</gene>
<accession>A0ABW5C0A5</accession>
<evidence type="ECO:0000256" key="1">
    <source>
        <dbReference type="SAM" id="Phobius"/>
    </source>
</evidence>